<evidence type="ECO:0000259" key="2">
    <source>
        <dbReference type="PROSITE" id="PS50846"/>
    </source>
</evidence>
<dbReference type="GO" id="GO:0046872">
    <property type="term" value="F:metal ion binding"/>
    <property type="evidence" value="ECO:0007669"/>
    <property type="project" value="InterPro"/>
</dbReference>
<dbReference type="PROSITE" id="PS50846">
    <property type="entry name" value="HMA_2"/>
    <property type="match status" value="1"/>
</dbReference>
<dbReference type="RefSeq" id="WP_259079130.1">
    <property type="nucleotide sequence ID" value="NZ_JANUAU010000001.1"/>
</dbReference>
<dbReference type="SUPFAM" id="SSF55008">
    <property type="entry name" value="HMA, heavy metal-associated domain"/>
    <property type="match status" value="1"/>
</dbReference>
<dbReference type="Pfam" id="PF00403">
    <property type="entry name" value="HMA"/>
    <property type="match status" value="1"/>
</dbReference>
<proteinExistence type="predicted"/>
<evidence type="ECO:0000313" key="4">
    <source>
        <dbReference type="Proteomes" id="UP001155027"/>
    </source>
</evidence>
<feature type="domain" description="HMA" evidence="2">
    <location>
        <begin position="46"/>
        <end position="113"/>
    </location>
</feature>
<comment type="caution">
    <text evidence="3">The sequence shown here is derived from an EMBL/GenBank/DDBJ whole genome shotgun (WGS) entry which is preliminary data.</text>
</comment>
<accession>A0A9X2TAB1</accession>
<dbReference type="InterPro" id="IPR036163">
    <property type="entry name" value="HMA_dom_sf"/>
</dbReference>
<name>A0A9X2TAB1_9BACT</name>
<feature type="signal peptide" evidence="1">
    <location>
        <begin position="1"/>
        <end position="33"/>
    </location>
</feature>
<dbReference type="CDD" id="cd00371">
    <property type="entry name" value="HMA"/>
    <property type="match status" value="1"/>
</dbReference>
<dbReference type="EMBL" id="JANUAU010000001">
    <property type="protein sequence ID" value="MCS3676273.1"/>
    <property type="molecule type" value="Genomic_DNA"/>
</dbReference>
<dbReference type="Proteomes" id="UP001155027">
    <property type="component" value="Unassembled WGS sequence"/>
</dbReference>
<reference evidence="3" key="1">
    <citation type="submission" date="2022-08" db="EMBL/GenBank/DDBJ databases">
        <title>Genomic Encyclopedia of Type Strains, Phase V (KMG-V): Genome sequencing to study the core and pangenomes of soil and plant-associated prokaryotes.</title>
        <authorList>
            <person name="Whitman W."/>
        </authorList>
    </citation>
    <scope>NUCLEOTIDE SEQUENCE</scope>
    <source>
        <strain evidence="3">0</strain>
    </source>
</reference>
<feature type="chain" id="PRO_5040997959" evidence="1">
    <location>
        <begin position="34"/>
        <end position="128"/>
    </location>
</feature>
<evidence type="ECO:0000313" key="3">
    <source>
        <dbReference type="EMBL" id="MCS3676273.1"/>
    </source>
</evidence>
<keyword evidence="1" id="KW-0732">Signal</keyword>
<sequence length="128" mass="13814">MRFRTSRFFFRSLFFVTASLGLALSPLPQTATAQESAPEVQVPDTADAVVQVHGMACSACAQRMKSVLEEVEGVDRATVLLEEQNVVLTLGGNPMPSEKTLREAVTSAGYEFRAAAFAEVRKTGETGE</sequence>
<evidence type="ECO:0000256" key="1">
    <source>
        <dbReference type="SAM" id="SignalP"/>
    </source>
</evidence>
<protein>
    <submittedName>
        <fullName evidence="3">Copper chaperone CopZ</fullName>
    </submittedName>
</protein>
<dbReference type="InterPro" id="IPR006121">
    <property type="entry name" value="HMA_dom"/>
</dbReference>
<gene>
    <name evidence="3" type="ORF">GGP71_000169</name>
</gene>
<dbReference type="AlphaFoldDB" id="A0A9X2TAB1"/>
<dbReference type="Gene3D" id="3.30.70.100">
    <property type="match status" value="1"/>
</dbReference>
<organism evidence="3 4">
    <name type="scientific">Salinibacter ruber</name>
    <dbReference type="NCBI Taxonomy" id="146919"/>
    <lineage>
        <taxon>Bacteria</taxon>
        <taxon>Pseudomonadati</taxon>
        <taxon>Rhodothermota</taxon>
        <taxon>Rhodothermia</taxon>
        <taxon>Rhodothermales</taxon>
        <taxon>Salinibacteraceae</taxon>
        <taxon>Salinibacter</taxon>
    </lineage>
</organism>